<dbReference type="InterPro" id="IPR019787">
    <property type="entry name" value="Znf_PHD-finger"/>
</dbReference>
<dbReference type="GO" id="GO:0004842">
    <property type="term" value="F:ubiquitin-protein transferase activity"/>
    <property type="evidence" value="ECO:0007669"/>
    <property type="project" value="TreeGrafter"/>
</dbReference>
<evidence type="ECO:0000256" key="5">
    <source>
        <dbReference type="SAM" id="MobiDB-lite"/>
    </source>
</evidence>
<feature type="compositionally biased region" description="Low complexity" evidence="5">
    <location>
        <begin position="163"/>
        <end position="179"/>
    </location>
</feature>
<dbReference type="GO" id="GO:0008270">
    <property type="term" value="F:zinc ion binding"/>
    <property type="evidence" value="ECO:0007669"/>
    <property type="project" value="UniProtKB-KW"/>
</dbReference>
<organism evidence="9 10">
    <name type="scientific">Pichia membranifaciens NRRL Y-2026</name>
    <dbReference type="NCBI Taxonomy" id="763406"/>
    <lineage>
        <taxon>Eukaryota</taxon>
        <taxon>Fungi</taxon>
        <taxon>Dikarya</taxon>
        <taxon>Ascomycota</taxon>
        <taxon>Saccharomycotina</taxon>
        <taxon>Pichiomycetes</taxon>
        <taxon>Pichiales</taxon>
        <taxon>Pichiaceae</taxon>
        <taxon>Pichia</taxon>
    </lineage>
</organism>
<dbReference type="GeneID" id="30178580"/>
<feature type="domain" description="PHD-type" evidence="8">
    <location>
        <begin position="1471"/>
        <end position="1613"/>
    </location>
</feature>
<feature type="compositionally biased region" description="Basic residues" evidence="5">
    <location>
        <begin position="584"/>
        <end position="595"/>
    </location>
</feature>
<keyword evidence="3" id="KW-0862">Zinc</keyword>
<feature type="compositionally biased region" description="Polar residues" evidence="5">
    <location>
        <begin position="1142"/>
        <end position="1154"/>
    </location>
</feature>
<feature type="compositionally biased region" description="Basic residues" evidence="5">
    <location>
        <begin position="936"/>
        <end position="945"/>
    </location>
</feature>
<dbReference type="InterPro" id="IPR009057">
    <property type="entry name" value="Homeodomain-like_sf"/>
</dbReference>
<feature type="compositionally biased region" description="Basic and acidic residues" evidence="5">
    <location>
        <begin position="131"/>
        <end position="141"/>
    </location>
</feature>
<dbReference type="PANTHER" id="PTHR47672:SF1">
    <property type="entry name" value="E3 UBIQUITIN-PROTEIN LIGASE SNT2"/>
    <property type="match status" value="1"/>
</dbReference>
<dbReference type="Gene3D" id="1.10.10.60">
    <property type="entry name" value="Homeodomain-like"/>
    <property type="match status" value="1"/>
</dbReference>
<feature type="region of interest" description="Disordered" evidence="5">
    <location>
        <begin position="55"/>
        <end position="179"/>
    </location>
</feature>
<dbReference type="InterPro" id="IPR001965">
    <property type="entry name" value="Znf_PHD"/>
</dbReference>
<keyword evidence="2 4" id="KW-0863">Zinc-finger</keyword>
<dbReference type="PROSITE" id="PS51805">
    <property type="entry name" value="EPHD"/>
    <property type="match status" value="1"/>
</dbReference>
<evidence type="ECO:0000256" key="3">
    <source>
        <dbReference type="ARBA" id="ARBA00022833"/>
    </source>
</evidence>
<feature type="compositionally biased region" description="Polar residues" evidence="5">
    <location>
        <begin position="55"/>
        <end position="64"/>
    </location>
</feature>
<feature type="compositionally biased region" description="Basic and acidic residues" evidence="5">
    <location>
        <begin position="462"/>
        <end position="475"/>
    </location>
</feature>
<reference evidence="9 10" key="1">
    <citation type="journal article" date="2016" name="Proc. Natl. Acad. Sci. U.S.A.">
        <title>Comparative genomics of biotechnologically important yeasts.</title>
        <authorList>
            <person name="Riley R."/>
            <person name="Haridas S."/>
            <person name="Wolfe K.H."/>
            <person name="Lopes M.R."/>
            <person name="Hittinger C.T."/>
            <person name="Goeker M."/>
            <person name="Salamov A.A."/>
            <person name="Wisecaver J.H."/>
            <person name="Long T.M."/>
            <person name="Calvey C.H."/>
            <person name="Aerts A.L."/>
            <person name="Barry K.W."/>
            <person name="Choi C."/>
            <person name="Clum A."/>
            <person name="Coughlan A.Y."/>
            <person name="Deshpande S."/>
            <person name="Douglass A.P."/>
            <person name="Hanson S.J."/>
            <person name="Klenk H.-P."/>
            <person name="LaButti K.M."/>
            <person name="Lapidus A."/>
            <person name="Lindquist E.A."/>
            <person name="Lipzen A.M."/>
            <person name="Meier-Kolthoff J.P."/>
            <person name="Ohm R.A."/>
            <person name="Otillar R.P."/>
            <person name="Pangilinan J.L."/>
            <person name="Peng Y."/>
            <person name="Rokas A."/>
            <person name="Rosa C.A."/>
            <person name="Scheuner C."/>
            <person name="Sibirny A.A."/>
            <person name="Slot J.C."/>
            <person name="Stielow J.B."/>
            <person name="Sun H."/>
            <person name="Kurtzman C.P."/>
            <person name="Blackwell M."/>
            <person name="Grigoriev I.V."/>
            <person name="Jeffries T.W."/>
        </authorList>
    </citation>
    <scope>NUCLEOTIDE SEQUENCE [LARGE SCALE GENOMIC DNA]</scope>
    <source>
        <strain evidence="9 10">NRRL Y-2026</strain>
    </source>
</reference>
<dbReference type="Pfam" id="PF13831">
    <property type="entry name" value="PHD_2"/>
    <property type="match status" value="1"/>
</dbReference>
<dbReference type="InterPro" id="IPR013083">
    <property type="entry name" value="Znf_RING/FYVE/PHD"/>
</dbReference>
<dbReference type="GO" id="GO:0048189">
    <property type="term" value="C:Lid2 complex"/>
    <property type="evidence" value="ECO:0007669"/>
    <property type="project" value="TreeGrafter"/>
</dbReference>
<feature type="compositionally biased region" description="Polar residues" evidence="5">
    <location>
        <begin position="1237"/>
        <end position="1249"/>
    </location>
</feature>
<dbReference type="PROSITE" id="PS50016">
    <property type="entry name" value="ZF_PHD_2"/>
    <property type="match status" value="2"/>
</dbReference>
<proteinExistence type="predicted"/>
<dbReference type="SMART" id="SM00439">
    <property type="entry name" value="BAH"/>
    <property type="match status" value="1"/>
</dbReference>
<dbReference type="InterPro" id="IPR043151">
    <property type="entry name" value="BAH_sf"/>
</dbReference>
<dbReference type="GO" id="GO:0003682">
    <property type="term" value="F:chromatin binding"/>
    <property type="evidence" value="ECO:0007669"/>
    <property type="project" value="InterPro"/>
</dbReference>
<dbReference type="SUPFAM" id="SSF57903">
    <property type="entry name" value="FYVE/PHD zinc finger"/>
    <property type="match status" value="2"/>
</dbReference>
<sequence length="1755" mass="198119">MSEVPLSSRPPATISQVMMEVDDTNSEALLAQSTEKPEVPVTTENPENCMVKVESSISQNNGSCSELGPNEATADVEIGGATNESTQDETTVQQGKSEGDQGKMPQSGKTISEVKFEPQTIASRPKRRSAKSIDYKEKAETDIPSSVTKSEKRGSKPRRGKSSSDSTSPPPSSSSVSSSKNVAFFDVDDVIPINYQPPIAPGTDFNEGLDLRGARMDSAEITLTLKNGHTIKKGDCIYMICEPPTEPFYVAQVLGFTKKDKTSTNKKASNYMFSVCWFYRPRDLNRRLTDTRLVYASLHRDNCPLASFRGFATVKHKSEIDNLEAYRQQPDCFYFDKLYDRYMIKMYDMIPTVQLVHLPPNYYKALNKRFGYIFVEVGKADELLSSPKNCEKCLQWCSSSDSIACSGCEKSYHLLCLDPPILTKPKRGFAWYCAACNKRLEDKLAENRGKMLESSQPSMIIKNEERASSQEKTSDQEADSQTFLSDDIQEADSSSLRYEQLAKKFLEDDSRVSLKKRREIEEWPYRYLGVHAKFEDALDLQDRPYARAASRLGSKYQCTSITDWYDHKVQFYDTDISSSSLNNKRFKKNNNRNKKSNTPVYAEENELENKKFPIPEEYQNLKPKQYPGWLQPKPKGYIERGVEETSTLLWKMPTNLELPEKEAGDIIEKYIKDCAPIAKKLKLATVTTPNFIDAILLILMRHDYRPEDCFDEVQKLTRDSLKEPTFTDEEVKRFEDSVRLHGSELYPVFKDVGTQTSAMVVRFYYLWKKTKSGHEIWDNFSGRAKNRLKSTKNVGVDLDNPEDDGAYASSKISRSQVKFKCIYCETNHSPEWFRAPGAMIDDKNHVCEGLCYRCAKLWRKYAVKWENPIELIKNQEKKSSYATKRKTEYALIQEAELVVNARENYKMHPRKVSSGLKEYKTIDADFDLSISSNDKTKKKPGRKPAVKVALNTSPQSSSSAIGAIASSAETKVKVKREKKESMADKKPSKRSIKEVEPSASGSLKENDSASEETEQVAKKKRSYRKRQPTDKSLKFVYGKVINDTSNGSMKFTTKKKDMLSDGNVPRSVKLTAQLEAARVQFEDNARSSLFNAFLDMKLRERIESLEKELALLSDRDAEKSYSLESINQSNYPSENEAFDPLSSPNANLSTSSRPSTKDSESYGFHTGKKYIRRRLFLSKTSVPGSGVFETPPIQLPMDAVTPLSTTTNVQNNLRNKFVFQLYDQGVRPVSDVDYNNISNSDAQFQSQPNLLPRDETPPAITSSMVPSSSASVSAMSSSSPGPRSVVTTAGSIAPSSASGSKKRSTSAGFMTGAIKNKEFVNLSPSFKVKMLTPLIDFNDRITKKMLSRYTTKFDVYNPLLSDDFYISPIYQMRPSSKELHVLWKQYQTSRKSKGRSNRQFQPLYPPNKRECCVCREFGDTTRMLICSNCGLNVHASCYGVKLNSRMEKEAGAYNWHCDPCSNDLHPLVSTQYICLLCNSRESNMDNAIKGDPISIPDALKRTVEGRWCHISCSLLCENVKYGSKSLQPIYGAQVTGIKNVFKSCNICLSNGGSVVKCEFCSAKSHVTCGLDFGWKAGFMLLKVFDLADGDVIGISGSNAVGKLKPIIYCDKHIIPGVSDLPTIYSLCDKGRRFSEKNDEFTLFELYTADDRKRVPQMGSGLLRRKAYEEMNHEFAELVVKANLQNEYETREPEPTEHRCIKCSRKSSLAWYPNAELEGEVCHMCYKKNKLQEVVPEIPSLDSVNTKQYDYSIFGF</sequence>
<dbReference type="EMBL" id="KV454006">
    <property type="protein sequence ID" value="ODQ44745.1"/>
    <property type="molecule type" value="Genomic_DNA"/>
</dbReference>
<dbReference type="CDD" id="cd15497">
    <property type="entry name" value="PHD1_Snt2p_like"/>
    <property type="match status" value="1"/>
</dbReference>
<feature type="domain" description="BAH" evidence="7">
    <location>
        <begin position="229"/>
        <end position="350"/>
    </location>
</feature>
<feature type="compositionally biased region" description="Polar residues" evidence="5">
    <location>
        <begin position="82"/>
        <end position="96"/>
    </location>
</feature>
<feature type="compositionally biased region" description="Low complexity" evidence="5">
    <location>
        <begin position="1289"/>
        <end position="1299"/>
    </location>
</feature>
<dbReference type="PROSITE" id="PS51038">
    <property type="entry name" value="BAH"/>
    <property type="match status" value="1"/>
</dbReference>
<dbReference type="InterPro" id="IPR029617">
    <property type="entry name" value="Snt2"/>
</dbReference>
<evidence type="ECO:0000259" key="6">
    <source>
        <dbReference type="PROSITE" id="PS50016"/>
    </source>
</evidence>
<feature type="compositionally biased region" description="Low complexity" evidence="5">
    <location>
        <begin position="956"/>
        <end position="968"/>
    </location>
</feature>
<dbReference type="Pfam" id="PF13832">
    <property type="entry name" value="zf-HC5HC2H_2"/>
    <property type="match status" value="1"/>
</dbReference>
<dbReference type="SMART" id="SM00249">
    <property type="entry name" value="PHD"/>
    <property type="match status" value="3"/>
</dbReference>
<feature type="region of interest" description="Disordered" evidence="5">
    <location>
        <begin position="1237"/>
        <end position="1306"/>
    </location>
</feature>
<dbReference type="RefSeq" id="XP_019015858.1">
    <property type="nucleotide sequence ID" value="XM_019161893.1"/>
</dbReference>
<accession>A0A1E3NF13</accession>
<dbReference type="Proteomes" id="UP000094455">
    <property type="component" value="Unassembled WGS sequence"/>
</dbReference>
<evidence type="ECO:0000256" key="1">
    <source>
        <dbReference type="ARBA" id="ARBA00022723"/>
    </source>
</evidence>
<dbReference type="OrthoDB" id="336088at2759"/>
<feature type="domain" description="PHD-type" evidence="6">
    <location>
        <begin position="387"/>
        <end position="439"/>
    </location>
</feature>
<dbReference type="Pfam" id="PF00628">
    <property type="entry name" value="PHD"/>
    <property type="match status" value="1"/>
</dbReference>
<feature type="compositionally biased region" description="Basic and acidic residues" evidence="5">
    <location>
        <begin position="977"/>
        <end position="996"/>
    </location>
</feature>
<evidence type="ECO:0000313" key="10">
    <source>
        <dbReference type="Proteomes" id="UP000094455"/>
    </source>
</evidence>
<keyword evidence="10" id="KW-1185">Reference proteome</keyword>
<dbReference type="InterPro" id="IPR011011">
    <property type="entry name" value="Znf_FYVE_PHD"/>
</dbReference>
<dbReference type="GO" id="GO:0036205">
    <property type="term" value="P:histone catabolic process"/>
    <property type="evidence" value="ECO:0007669"/>
    <property type="project" value="TreeGrafter"/>
</dbReference>
<feature type="compositionally biased region" description="Polar residues" evidence="5">
    <location>
        <begin position="1123"/>
        <end position="1133"/>
    </location>
</feature>
<dbReference type="Gene3D" id="2.30.30.490">
    <property type="match status" value="1"/>
</dbReference>
<feature type="domain" description="PHD-type" evidence="6">
    <location>
        <begin position="1408"/>
        <end position="1463"/>
    </location>
</feature>
<feature type="region of interest" description="Disordered" evidence="5">
    <location>
        <begin position="1123"/>
        <end position="1163"/>
    </location>
</feature>
<feature type="region of interest" description="Disordered" evidence="5">
    <location>
        <begin position="931"/>
        <end position="1027"/>
    </location>
</feature>
<dbReference type="InterPro" id="IPR001025">
    <property type="entry name" value="BAH_dom"/>
</dbReference>
<evidence type="ECO:0000256" key="4">
    <source>
        <dbReference type="PROSITE-ProRule" id="PRU00146"/>
    </source>
</evidence>
<feature type="region of interest" description="Disordered" evidence="5">
    <location>
        <begin position="584"/>
        <end position="603"/>
    </location>
</feature>
<dbReference type="InterPro" id="IPR034732">
    <property type="entry name" value="EPHD"/>
</dbReference>
<dbReference type="PANTHER" id="PTHR47672">
    <property type="entry name" value="E3 UBIQUITIN-PROTEIN LIGASE SNT2"/>
    <property type="match status" value="1"/>
</dbReference>
<evidence type="ECO:0000313" key="9">
    <source>
        <dbReference type="EMBL" id="ODQ44745.1"/>
    </source>
</evidence>
<dbReference type="Gene3D" id="3.30.40.10">
    <property type="entry name" value="Zinc/RING finger domain, C3HC4 (zinc finger)"/>
    <property type="match status" value="2"/>
</dbReference>
<evidence type="ECO:0000259" key="8">
    <source>
        <dbReference type="PROSITE" id="PS51805"/>
    </source>
</evidence>
<protein>
    <submittedName>
        <fullName evidence="9">Uncharacterized protein</fullName>
    </submittedName>
</protein>
<name>A0A1E3NF13_9ASCO</name>
<keyword evidence="1" id="KW-0479">Metal-binding</keyword>
<gene>
    <name evidence="9" type="ORF">PICMEDRAFT_18136</name>
</gene>
<dbReference type="STRING" id="763406.A0A1E3NF13"/>
<feature type="compositionally biased region" description="Low complexity" evidence="5">
    <location>
        <begin position="1262"/>
        <end position="1280"/>
    </location>
</feature>
<evidence type="ECO:0000259" key="7">
    <source>
        <dbReference type="PROSITE" id="PS51038"/>
    </source>
</evidence>
<feature type="region of interest" description="Disordered" evidence="5">
    <location>
        <begin position="451"/>
        <end position="484"/>
    </location>
</feature>
<dbReference type="SUPFAM" id="SSF46689">
    <property type="entry name" value="Homeodomain-like"/>
    <property type="match status" value="1"/>
</dbReference>
<evidence type="ECO:0000256" key="2">
    <source>
        <dbReference type="ARBA" id="ARBA00022771"/>
    </source>
</evidence>
<dbReference type="Pfam" id="PF01426">
    <property type="entry name" value="BAH"/>
    <property type="match status" value="1"/>
</dbReference>